<feature type="transmembrane region" description="Helical" evidence="1">
    <location>
        <begin position="46"/>
        <end position="68"/>
    </location>
</feature>
<name>A0A410G629_9FLAO</name>
<feature type="transmembrane region" description="Helical" evidence="1">
    <location>
        <begin position="6"/>
        <end position="25"/>
    </location>
</feature>
<reference evidence="2 3" key="1">
    <citation type="submission" date="2019-01" db="EMBL/GenBank/DDBJ databases">
        <title>Complete genome sequencing of Aequorivita sp. H23M31.</title>
        <authorList>
            <person name="Bae J.-W."/>
        </authorList>
    </citation>
    <scope>NUCLEOTIDE SEQUENCE [LARGE SCALE GENOMIC DNA]</scope>
    <source>
        <strain evidence="2 3">H23M31</strain>
    </source>
</reference>
<feature type="transmembrane region" description="Helical" evidence="1">
    <location>
        <begin position="74"/>
        <end position="95"/>
    </location>
</feature>
<dbReference type="InterPro" id="IPR017259">
    <property type="entry name" value="UCP037672"/>
</dbReference>
<evidence type="ECO:0000313" key="2">
    <source>
        <dbReference type="EMBL" id="QAA82645.1"/>
    </source>
</evidence>
<sequence length="106" mass="11803">MILTALILIVAGVLIKYGKMYFLIAGYNTMPKEKKAEYDIKRIASVMANIFFAMALVIISGVVINLWIDNIYVEITALFIAVFIGVPLLLILANSDKYKIDSGKKD</sequence>
<proteinExistence type="predicted"/>
<dbReference type="Pfam" id="PF12650">
    <property type="entry name" value="DUF3784"/>
    <property type="match status" value="1"/>
</dbReference>
<evidence type="ECO:0000313" key="3">
    <source>
        <dbReference type="Proteomes" id="UP000285517"/>
    </source>
</evidence>
<accession>A0A410G629</accession>
<evidence type="ECO:0000256" key="1">
    <source>
        <dbReference type="SAM" id="Phobius"/>
    </source>
</evidence>
<protein>
    <submittedName>
        <fullName evidence="2">DUF3784 domain-containing protein</fullName>
    </submittedName>
</protein>
<keyword evidence="1" id="KW-0812">Transmembrane</keyword>
<keyword evidence="1" id="KW-1133">Transmembrane helix</keyword>
<dbReference type="OrthoDB" id="836288at2"/>
<gene>
    <name evidence="2" type="ORF">EI546_13360</name>
</gene>
<keyword evidence="3" id="KW-1185">Reference proteome</keyword>
<dbReference type="AlphaFoldDB" id="A0A410G629"/>
<keyword evidence="1" id="KW-0472">Membrane</keyword>
<dbReference type="EMBL" id="CP034951">
    <property type="protein sequence ID" value="QAA82645.1"/>
    <property type="molecule type" value="Genomic_DNA"/>
</dbReference>
<dbReference type="Proteomes" id="UP000285517">
    <property type="component" value="Chromosome"/>
</dbReference>
<dbReference type="KEGG" id="aev:EI546_13360"/>
<organism evidence="2 3">
    <name type="scientific">Aequorivita ciconiae</name>
    <dbReference type="NCBI Taxonomy" id="2494375"/>
    <lineage>
        <taxon>Bacteria</taxon>
        <taxon>Pseudomonadati</taxon>
        <taxon>Bacteroidota</taxon>
        <taxon>Flavobacteriia</taxon>
        <taxon>Flavobacteriales</taxon>
        <taxon>Flavobacteriaceae</taxon>
        <taxon>Aequorivita</taxon>
    </lineage>
</organism>